<proteinExistence type="predicted"/>
<keyword evidence="1" id="KW-1133">Transmembrane helix</keyword>
<dbReference type="AlphaFoldDB" id="A0A4U1DB64"/>
<reference evidence="2 3" key="1">
    <citation type="journal article" date="2011" name="J. Microbiol.">
        <title>Bacillus kyonggiensis sp. nov., isolated from soil of a lettuce field.</title>
        <authorList>
            <person name="Dong K."/>
            <person name="Lee S."/>
        </authorList>
    </citation>
    <scope>NUCLEOTIDE SEQUENCE [LARGE SCALE GENOMIC DNA]</scope>
    <source>
        <strain evidence="2 3">NB22</strain>
    </source>
</reference>
<accession>A0A4U1DB64</accession>
<keyword evidence="1" id="KW-0472">Membrane</keyword>
<name>A0A4U1DB64_9BACI</name>
<protein>
    <submittedName>
        <fullName evidence="2">Stage III sporulation protein AF</fullName>
    </submittedName>
</protein>
<dbReference type="EMBL" id="SWBM01000001">
    <property type="protein sequence ID" value="TKC19859.1"/>
    <property type="molecule type" value="Genomic_DNA"/>
</dbReference>
<evidence type="ECO:0000313" key="3">
    <source>
        <dbReference type="Proteomes" id="UP000307756"/>
    </source>
</evidence>
<dbReference type="InterPro" id="IPR014245">
    <property type="entry name" value="Spore_III_AF"/>
</dbReference>
<dbReference type="Proteomes" id="UP000307756">
    <property type="component" value="Unassembled WGS sequence"/>
</dbReference>
<comment type="caution">
    <text evidence="2">The sequence shown here is derived from an EMBL/GenBank/DDBJ whole genome shotgun (WGS) entry which is preliminary data.</text>
</comment>
<dbReference type="RefSeq" id="WP_136830757.1">
    <property type="nucleotide sequence ID" value="NZ_SWBM01000001.1"/>
</dbReference>
<gene>
    <name evidence="2" type="primary">spoIIIAF</name>
    <name evidence="2" type="ORF">FA727_10090</name>
</gene>
<feature type="transmembrane region" description="Helical" evidence="1">
    <location>
        <begin position="37"/>
        <end position="55"/>
    </location>
</feature>
<organism evidence="2 3">
    <name type="scientific">Robertmurraya kyonggiensis</name>
    <dbReference type="NCBI Taxonomy" id="1037680"/>
    <lineage>
        <taxon>Bacteria</taxon>
        <taxon>Bacillati</taxon>
        <taxon>Bacillota</taxon>
        <taxon>Bacilli</taxon>
        <taxon>Bacillales</taxon>
        <taxon>Bacillaceae</taxon>
        <taxon>Robertmurraya</taxon>
    </lineage>
</organism>
<evidence type="ECO:0000256" key="1">
    <source>
        <dbReference type="SAM" id="Phobius"/>
    </source>
</evidence>
<keyword evidence="3" id="KW-1185">Reference proteome</keyword>
<sequence length="206" mass="23026">MEFITEWITNIILFVLIATVIDLLLPNTSMQKYTKMVAGLLLIVIILSPILKLFSDDFETAIASIPSMNTNMDEKNMENLIDLQKKEIQASTDAYILEETAVQLKAGVEEELMEQYGLEISNIELLVDENGQQDFPGNLQTVIVHLKEPDGEPQAVEVVKQVEINTTEPLPSNEGTQDSYRIASLLSEKWDVEKENIKVVVEGGSS</sequence>
<dbReference type="Pfam" id="PF09581">
    <property type="entry name" value="Spore_III_AF"/>
    <property type="match status" value="1"/>
</dbReference>
<dbReference type="NCBIfam" id="TIGR02896">
    <property type="entry name" value="spore_III_AF"/>
    <property type="match status" value="1"/>
</dbReference>
<dbReference type="OrthoDB" id="2375554at2"/>
<evidence type="ECO:0000313" key="2">
    <source>
        <dbReference type="EMBL" id="TKC19859.1"/>
    </source>
</evidence>
<feature type="transmembrane region" description="Helical" evidence="1">
    <location>
        <begin position="6"/>
        <end position="25"/>
    </location>
</feature>
<keyword evidence="1" id="KW-0812">Transmembrane</keyword>